<dbReference type="OrthoDB" id="9796019at2"/>
<dbReference type="InterPro" id="IPR011075">
    <property type="entry name" value="TetR_C"/>
</dbReference>
<dbReference type="RefSeq" id="WP_135114227.1">
    <property type="nucleotide sequence ID" value="NZ_JADGLL010000014.1"/>
</dbReference>
<dbReference type="InterPro" id="IPR050109">
    <property type="entry name" value="HTH-type_TetR-like_transc_reg"/>
</dbReference>
<feature type="domain" description="HTH tetR-type" evidence="4">
    <location>
        <begin position="18"/>
        <end position="58"/>
    </location>
</feature>
<name>A0A4Y9FVP1_9MICO</name>
<dbReference type="InterPro" id="IPR036271">
    <property type="entry name" value="Tet_transcr_reg_TetR-rel_C_sf"/>
</dbReference>
<dbReference type="InterPro" id="IPR001647">
    <property type="entry name" value="HTH_TetR"/>
</dbReference>
<dbReference type="PANTHER" id="PTHR30055">
    <property type="entry name" value="HTH-TYPE TRANSCRIPTIONAL REGULATOR RUTR"/>
    <property type="match status" value="1"/>
</dbReference>
<proteinExistence type="predicted"/>
<dbReference type="SUPFAM" id="SSF46689">
    <property type="entry name" value="Homeodomain-like"/>
    <property type="match status" value="1"/>
</dbReference>
<evidence type="ECO:0000256" key="1">
    <source>
        <dbReference type="ARBA" id="ARBA00023015"/>
    </source>
</evidence>
<evidence type="ECO:0000256" key="2">
    <source>
        <dbReference type="ARBA" id="ARBA00023125"/>
    </source>
</evidence>
<dbReference type="EMBL" id="SPQB01000014">
    <property type="protein sequence ID" value="TFU33049.1"/>
    <property type="molecule type" value="Genomic_DNA"/>
</dbReference>
<protein>
    <submittedName>
        <fullName evidence="6">TetR/AcrR family transcriptional regulator</fullName>
    </submittedName>
</protein>
<keyword evidence="1" id="KW-0805">Transcription regulation</keyword>
<dbReference type="PANTHER" id="PTHR30055:SF148">
    <property type="entry name" value="TETR-FAMILY TRANSCRIPTIONAL REGULATOR"/>
    <property type="match status" value="1"/>
</dbReference>
<evidence type="ECO:0000313" key="6">
    <source>
        <dbReference type="EMBL" id="TFU33049.1"/>
    </source>
</evidence>
<dbReference type="Proteomes" id="UP000298358">
    <property type="component" value="Unassembled WGS sequence"/>
</dbReference>
<dbReference type="InterPro" id="IPR009057">
    <property type="entry name" value="Homeodomain-like_sf"/>
</dbReference>
<dbReference type="SUPFAM" id="SSF48498">
    <property type="entry name" value="Tetracyclin repressor-like, C-terminal domain"/>
    <property type="match status" value="1"/>
</dbReference>
<dbReference type="Gene3D" id="1.10.10.60">
    <property type="entry name" value="Homeodomain-like"/>
    <property type="match status" value="1"/>
</dbReference>
<comment type="caution">
    <text evidence="6">The sequence shown here is derived from an EMBL/GenBank/DDBJ whole genome shotgun (WGS) entry which is preliminary data.</text>
</comment>
<dbReference type="Gene3D" id="1.10.357.10">
    <property type="entry name" value="Tetracycline Repressor, domain 2"/>
    <property type="match status" value="1"/>
</dbReference>
<keyword evidence="2" id="KW-0238">DNA-binding</keyword>
<evidence type="ECO:0000259" key="5">
    <source>
        <dbReference type="Pfam" id="PF16859"/>
    </source>
</evidence>
<organism evidence="6 7">
    <name type="scientific">Microbacterium paludicola</name>
    <dbReference type="NCBI Taxonomy" id="300019"/>
    <lineage>
        <taxon>Bacteria</taxon>
        <taxon>Bacillati</taxon>
        <taxon>Actinomycetota</taxon>
        <taxon>Actinomycetes</taxon>
        <taxon>Micrococcales</taxon>
        <taxon>Microbacteriaceae</taxon>
        <taxon>Microbacterium</taxon>
    </lineage>
</organism>
<evidence type="ECO:0000256" key="3">
    <source>
        <dbReference type="ARBA" id="ARBA00023163"/>
    </source>
</evidence>
<dbReference type="GO" id="GO:0003700">
    <property type="term" value="F:DNA-binding transcription factor activity"/>
    <property type="evidence" value="ECO:0007669"/>
    <property type="project" value="TreeGrafter"/>
</dbReference>
<keyword evidence="3" id="KW-0804">Transcription</keyword>
<feature type="domain" description="Tetracyclin repressor-like C-terminal" evidence="5">
    <location>
        <begin position="76"/>
        <end position="188"/>
    </location>
</feature>
<evidence type="ECO:0000259" key="4">
    <source>
        <dbReference type="Pfam" id="PF00440"/>
    </source>
</evidence>
<gene>
    <name evidence="6" type="ORF">E4U02_07475</name>
</gene>
<evidence type="ECO:0000313" key="7">
    <source>
        <dbReference type="Proteomes" id="UP000298358"/>
    </source>
</evidence>
<dbReference type="GO" id="GO:0000976">
    <property type="term" value="F:transcription cis-regulatory region binding"/>
    <property type="evidence" value="ECO:0007669"/>
    <property type="project" value="TreeGrafter"/>
</dbReference>
<dbReference type="Pfam" id="PF16859">
    <property type="entry name" value="TetR_C_11"/>
    <property type="match status" value="1"/>
</dbReference>
<keyword evidence="7" id="KW-1185">Reference proteome</keyword>
<accession>A0A4Y9FVP1</accession>
<dbReference type="AlphaFoldDB" id="A0A4Y9FVP1"/>
<reference evidence="6 7" key="1">
    <citation type="submission" date="2019-03" db="EMBL/GenBank/DDBJ databases">
        <title>Diversity of the mouse oral microbiome.</title>
        <authorList>
            <person name="Joseph S."/>
            <person name="Aduse-Opoku J."/>
            <person name="Curtis M."/>
            <person name="Wade W."/>
            <person name="Hashim A."/>
        </authorList>
    </citation>
    <scope>NUCLEOTIDE SEQUENCE [LARGE SCALE GENOMIC DNA]</scope>
    <source>
        <strain evidence="6 7">P1012</strain>
    </source>
</reference>
<sequence length="198" mass="22035">MATKTVGRPPLPEITDALLRAAERIMESEGFSKLTVDRLVTEVRTTRPTFYRRYPSIAHVAFDVIKMRFGTGTPVGTGTLRGDLLKLQREDVAMFSSPLLRNNLPGLLESVRTDPDVRDLYRDSFIMPRRANVGDVIAEAAQRGELDASVSHDVELVCDTLLGPVLARAVLPIGQPLDDYLARETVDQALRYLNRTDV</sequence>
<dbReference type="Pfam" id="PF00440">
    <property type="entry name" value="TetR_N"/>
    <property type="match status" value="1"/>
</dbReference>